<evidence type="ECO:0000313" key="3">
    <source>
        <dbReference type="Proteomes" id="UP000257014"/>
    </source>
</evidence>
<accession>A0A3E0K738</accession>
<dbReference type="EMBL" id="QEWE01000011">
    <property type="protein sequence ID" value="REJ30216.1"/>
    <property type="molecule type" value="Genomic_DNA"/>
</dbReference>
<sequence>MPFPLCRQRLKKDRRKNGAKIFPAANIPPLHKFRRIGRVPDEKLYLFRRKNPFGQAGKGGRRNRNGRNGTPGAPKDPAAGKCVFFRGNYFLFRKKHGRLITAEWKNF</sequence>
<feature type="region of interest" description="Disordered" evidence="1">
    <location>
        <begin position="50"/>
        <end position="79"/>
    </location>
</feature>
<protein>
    <submittedName>
        <fullName evidence="2">Uncharacterized protein</fullName>
    </submittedName>
</protein>
<reference evidence="2 3" key="1">
    <citation type="submission" date="2018-03" db="EMBL/GenBank/DDBJ databases">
        <authorList>
            <person name="Keele B.F."/>
        </authorList>
    </citation>
    <scope>NUCLEOTIDE SEQUENCE [LARGE SCALE GENOMIC DNA]</scope>
    <source>
        <strain evidence="2">ZCTH4_d</strain>
    </source>
</reference>
<dbReference type="Proteomes" id="UP000257014">
    <property type="component" value="Unassembled WGS sequence"/>
</dbReference>
<organism evidence="2 3">
    <name type="scientific">Caldibacillus debilis</name>
    <dbReference type="NCBI Taxonomy" id="301148"/>
    <lineage>
        <taxon>Bacteria</taxon>
        <taxon>Bacillati</taxon>
        <taxon>Bacillota</taxon>
        <taxon>Bacilli</taxon>
        <taxon>Bacillales</taxon>
        <taxon>Bacillaceae</taxon>
        <taxon>Caldibacillus</taxon>
    </lineage>
</organism>
<evidence type="ECO:0000313" key="2">
    <source>
        <dbReference type="EMBL" id="REJ30216.1"/>
    </source>
</evidence>
<dbReference type="AlphaFoldDB" id="A0A3E0K738"/>
<comment type="caution">
    <text evidence="2">The sequence shown here is derived from an EMBL/GenBank/DDBJ whole genome shotgun (WGS) entry which is preliminary data.</text>
</comment>
<name>A0A3E0K738_9BACI</name>
<gene>
    <name evidence="2" type="ORF">C6P37_03625</name>
</gene>
<evidence type="ECO:0000256" key="1">
    <source>
        <dbReference type="SAM" id="MobiDB-lite"/>
    </source>
</evidence>
<proteinExistence type="predicted"/>